<dbReference type="KEGG" id="bhy:BHWA1_00592"/>
<proteinExistence type="predicted"/>
<feature type="transmembrane region" description="Helical" evidence="1">
    <location>
        <begin position="310"/>
        <end position="332"/>
    </location>
</feature>
<dbReference type="Proteomes" id="UP000001803">
    <property type="component" value="Chromosome"/>
</dbReference>
<reference evidence="2 3" key="1">
    <citation type="journal article" date="2009" name="PLoS ONE">
        <title>Genome sequence of the pathogenic intestinal spirochete Brachyspira hyodysenteriae reveals adaptations to its lifestyle in the porcine large intestine.</title>
        <authorList>
            <person name="Bellgard M.I."/>
            <person name="Wanchanthuek P."/>
            <person name="La T."/>
            <person name="Ryan K."/>
            <person name="Moolhuijzen P."/>
            <person name="Albertyn Z."/>
            <person name="Shaban B."/>
            <person name="Motro Y."/>
            <person name="Dunn D.S."/>
            <person name="Schibeci D."/>
            <person name="Hunter A."/>
            <person name="Barrero R."/>
            <person name="Phillips N.D."/>
            <person name="Hampson D.J."/>
        </authorList>
    </citation>
    <scope>NUCLEOTIDE SEQUENCE [LARGE SCALE GENOMIC DNA]</scope>
    <source>
        <strain evidence="3">ATCC 49526 / WA1</strain>
    </source>
</reference>
<name>A0A3B6VFP9_BRAHW</name>
<keyword evidence="1 2" id="KW-0812">Transmembrane</keyword>
<feature type="transmembrane region" description="Helical" evidence="1">
    <location>
        <begin position="217"/>
        <end position="236"/>
    </location>
</feature>
<feature type="transmembrane region" description="Helical" evidence="1">
    <location>
        <begin position="15"/>
        <end position="36"/>
    </location>
</feature>
<feature type="transmembrane region" description="Helical" evidence="1">
    <location>
        <begin position="281"/>
        <end position="298"/>
    </location>
</feature>
<feature type="transmembrane region" description="Helical" evidence="1">
    <location>
        <begin position="248"/>
        <end position="269"/>
    </location>
</feature>
<dbReference type="STRING" id="565034.BHWA1_00592"/>
<dbReference type="AlphaFoldDB" id="A0A3B6VFP9"/>
<dbReference type="EMBL" id="CP001357">
    <property type="protein sequence ID" value="ACN83088.1"/>
    <property type="molecule type" value="Genomic_DNA"/>
</dbReference>
<keyword evidence="3" id="KW-1185">Reference proteome</keyword>
<accession>A0A3B6VFP9</accession>
<feature type="transmembrane region" description="Helical" evidence="1">
    <location>
        <begin position="186"/>
        <end position="205"/>
    </location>
</feature>
<gene>
    <name evidence="2" type="ordered locus">BHWA1_00592</name>
</gene>
<protein>
    <submittedName>
        <fullName evidence="2">Transmembrane protein</fullName>
    </submittedName>
</protein>
<dbReference type="RefSeq" id="WP_012670139.1">
    <property type="nucleotide sequence ID" value="NC_012225.1"/>
</dbReference>
<evidence type="ECO:0000256" key="1">
    <source>
        <dbReference type="SAM" id="Phobius"/>
    </source>
</evidence>
<sequence length="416" mass="48096">MSENKLMNLSSKKRLYHILVFTIIIISSLPISIQILLYDIDHNADNFYSTIIINSFYYQVFYFFSYSFLFIIDSNLENINKRTILIIFLSFLLLFLLGIFTSTPLKDEIPAMLEFFKSNIMINKSILSSIIFFIIIVLSDNNFNIKNNTYNSFTKLGDIILFSVASEILLATILFLIIKLVELVELLEFLAIMVLLFFGLMLSVFSEEHGNTLASKLILIFIVYLSTLIPFIIFFVQKRFKTVLSIYISRGLLFLYSFLIFALFFALLYQPIRPFDNTKSFIIYNALLILSVLTLYFIRADYKAGVITKAMYIIFPVLALLFNILVLGASIYRVIISENKINEISIAVLNIIIAVNLVYIIIQNIKSILKILKNNININDVIIGNNKIYSFIYVYGIYSFIFSFIAPMIMVFLKDK</sequence>
<organism evidence="2 3">
    <name type="scientific">Brachyspira hyodysenteriae (strain ATCC 49526 / WA1)</name>
    <dbReference type="NCBI Taxonomy" id="565034"/>
    <lineage>
        <taxon>Bacteria</taxon>
        <taxon>Pseudomonadati</taxon>
        <taxon>Spirochaetota</taxon>
        <taxon>Spirochaetia</taxon>
        <taxon>Brachyspirales</taxon>
        <taxon>Brachyspiraceae</taxon>
        <taxon>Brachyspira</taxon>
    </lineage>
</organism>
<evidence type="ECO:0000313" key="3">
    <source>
        <dbReference type="Proteomes" id="UP000001803"/>
    </source>
</evidence>
<feature type="transmembrane region" description="Helical" evidence="1">
    <location>
        <begin position="344"/>
        <end position="362"/>
    </location>
</feature>
<feature type="transmembrane region" description="Helical" evidence="1">
    <location>
        <begin position="120"/>
        <end position="138"/>
    </location>
</feature>
<feature type="transmembrane region" description="Helical" evidence="1">
    <location>
        <begin position="159"/>
        <end position="180"/>
    </location>
</feature>
<keyword evidence="1" id="KW-1133">Transmembrane helix</keyword>
<feature type="transmembrane region" description="Helical" evidence="1">
    <location>
        <begin position="392"/>
        <end position="413"/>
    </location>
</feature>
<feature type="transmembrane region" description="Helical" evidence="1">
    <location>
        <begin position="56"/>
        <end position="72"/>
    </location>
</feature>
<evidence type="ECO:0000313" key="2">
    <source>
        <dbReference type="EMBL" id="ACN83088.1"/>
    </source>
</evidence>
<keyword evidence="1" id="KW-0472">Membrane</keyword>
<feature type="transmembrane region" description="Helical" evidence="1">
    <location>
        <begin position="84"/>
        <end position="100"/>
    </location>
</feature>